<dbReference type="PANTHER" id="PTHR43210">
    <property type="entry name" value="DETHIOBIOTIN SYNTHETASE"/>
    <property type="match status" value="1"/>
</dbReference>
<proteinExistence type="inferred from homology"/>
<keyword evidence="2 8" id="KW-0436">Ligase</keyword>
<comment type="catalytic activity">
    <reaction evidence="8">
        <text>(7R,8S)-7,8-diammoniononanoate + CO2 + ATP = (4R,5S)-dethiobiotin + ADP + phosphate + 3 H(+)</text>
        <dbReference type="Rhea" id="RHEA:15805"/>
        <dbReference type="ChEBI" id="CHEBI:15378"/>
        <dbReference type="ChEBI" id="CHEBI:16526"/>
        <dbReference type="ChEBI" id="CHEBI:30616"/>
        <dbReference type="ChEBI" id="CHEBI:43474"/>
        <dbReference type="ChEBI" id="CHEBI:149469"/>
        <dbReference type="ChEBI" id="CHEBI:149473"/>
        <dbReference type="ChEBI" id="CHEBI:456216"/>
        <dbReference type="EC" id="6.3.3.3"/>
    </reaction>
</comment>
<dbReference type="RefSeq" id="WP_019440022.1">
    <property type="nucleotide sequence ID" value="NZ_ALOE01000006.1"/>
</dbReference>
<keyword evidence="7 8" id="KW-0460">Magnesium</keyword>
<dbReference type="GO" id="GO:0009102">
    <property type="term" value="P:biotin biosynthetic process"/>
    <property type="evidence" value="ECO:0007669"/>
    <property type="project" value="UniProtKB-UniRule"/>
</dbReference>
<feature type="binding site" evidence="8">
    <location>
        <position position="58"/>
    </location>
    <ligand>
        <name>Mg(2+)</name>
        <dbReference type="ChEBI" id="CHEBI:18420"/>
    </ligand>
</feature>
<comment type="cofactor">
    <cofactor evidence="8">
        <name>Mg(2+)</name>
        <dbReference type="ChEBI" id="CHEBI:18420"/>
    </cofactor>
</comment>
<dbReference type="UniPathway" id="UPA00078">
    <property type="reaction ID" value="UER00161"/>
</dbReference>
<dbReference type="GO" id="GO:0000287">
    <property type="term" value="F:magnesium ion binding"/>
    <property type="evidence" value="ECO:0007669"/>
    <property type="project" value="UniProtKB-UniRule"/>
</dbReference>
<evidence type="ECO:0000256" key="2">
    <source>
        <dbReference type="ARBA" id="ARBA00022598"/>
    </source>
</evidence>
<feature type="binding site" evidence="8">
    <location>
        <position position="119"/>
    </location>
    <ligand>
        <name>Mg(2+)</name>
        <dbReference type="ChEBI" id="CHEBI:18420"/>
    </ligand>
</feature>
<sequence>MTTNCKKVFITGTDTDVGKTVVSCAVLDYANKLGLKTVGLKPISAGCEITPEGLRNEDAVLLQQHASQLLDYQVVNPIAYQAAIAPHIAAHNQGESIDLALVDESLAKLPDDIDFAVIEGAGGWHLPISMNKNNSDNSNLFSSWVAENNLDVILVVGVKLGCLNHAILSAQAITHSGANLIGWVANRPTTDIANYDDMIATLRGALAVPLMGEMPYFSSIEDKNNNSANYLDLTSYLSL</sequence>
<accession>A0A5J6WLU0</accession>
<feature type="binding site" evidence="8">
    <location>
        <position position="20"/>
    </location>
    <ligand>
        <name>Mg(2+)</name>
        <dbReference type="ChEBI" id="CHEBI:18420"/>
    </ligand>
</feature>
<organism evidence="9 10">
    <name type="scientific">Moritella marina ATCC 15381</name>
    <dbReference type="NCBI Taxonomy" id="1202962"/>
    <lineage>
        <taxon>Bacteria</taxon>
        <taxon>Pseudomonadati</taxon>
        <taxon>Pseudomonadota</taxon>
        <taxon>Gammaproteobacteria</taxon>
        <taxon>Alteromonadales</taxon>
        <taxon>Moritellaceae</taxon>
        <taxon>Moritella</taxon>
    </lineage>
</organism>
<comment type="subcellular location">
    <subcellularLocation>
        <location evidence="8">Cytoplasm</location>
    </subcellularLocation>
</comment>
<evidence type="ECO:0000256" key="4">
    <source>
        <dbReference type="ARBA" id="ARBA00022741"/>
    </source>
</evidence>
<comment type="subunit">
    <text evidence="8">Homodimer.</text>
</comment>
<comment type="pathway">
    <text evidence="8">Cofactor biosynthesis; biotin biosynthesis; biotin from 7,8-diaminononanoate: step 1/2.</text>
</comment>
<comment type="similarity">
    <text evidence="8">Belongs to the dethiobiotin synthetase family.</text>
</comment>
<evidence type="ECO:0000256" key="7">
    <source>
        <dbReference type="ARBA" id="ARBA00022842"/>
    </source>
</evidence>
<dbReference type="OrthoDB" id="9802097at2"/>
<dbReference type="GO" id="GO:0042803">
    <property type="term" value="F:protein homodimerization activity"/>
    <property type="evidence" value="ECO:0007669"/>
    <property type="project" value="UniProtKB-ARBA"/>
</dbReference>
<keyword evidence="3 8" id="KW-0479">Metal-binding</keyword>
<dbReference type="KEGG" id="mmaa:FR932_07760"/>
<dbReference type="HAMAP" id="MF_00336">
    <property type="entry name" value="BioD"/>
    <property type="match status" value="1"/>
</dbReference>
<dbReference type="SUPFAM" id="SSF52540">
    <property type="entry name" value="P-loop containing nucleoside triphosphate hydrolases"/>
    <property type="match status" value="1"/>
</dbReference>
<dbReference type="InterPro" id="IPR027417">
    <property type="entry name" value="P-loop_NTPase"/>
</dbReference>
<dbReference type="Pfam" id="PF13500">
    <property type="entry name" value="AAA_26"/>
    <property type="match status" value="1"/>
</dbReference>
<dbReference type="PANTHER" id="PTHR43210:SF5">
    <property type="entry name" value="DETHIOBIOTIN SYNTHETASE"/>
    <property type="match status" value="1"/>
</dbReference>
<comment type="function">
    <text evidence="8">Catalyzes a mechanistically unusual reaction, the ATP-dependent insertion of CO2 between the N7 and N8 nitrogen atoms of 7,8-diaminopelargonic acid (DAPA, also called 7,8-diammoniononanoate) to form a ureido ring.</text>
</comment>
<dbReference type="GO" id="GO:0005524">
    <property type="term" value="F:ATP binding"/>
    <property type="evidence" value="ECO:0007669"/>
    <property type="project" value="UniProtKB-UniRule"/>
</dbReference>
<gene>
    <name evidence="8 9" type="primary">bioD</name>
    <name evidence="9" type="ORF">FR932_07760</name>
</gene>
<dbReference type="Gene3D" id="3.40.50.300">
    <property type="entry name" value="P-loop containing nucleotide triphosphate hydrolases"/>
    <property type="match status" value="1"/>
</dbReference>
<feature type="active site" evidence="8">
    <location>
        <position position="41"/>
    </location>
</feature>
<reference evidence="9 10" key="1">
    <citation type="submission" date="2019-09" db="EMBL/GenBank/DDBJ databases">
        <title>Hybrid Assembly of the complete Genome of the Deep-Sea Bacterium Moritella marina from long Nanopore and Illumina reads.</title>
        <authorList>
            <person name="Magin S."/>
            <person name="Georgoulis A."/>
            <person name="Papadimitriou K."/>
            <person name="Iliakis G."/>
            <person name="Vorgias C.E."/>
        </authorList>
    </citation>
    <scope>NUCLEOTIDE SEQUENCE [LARGE SCALE GENOMIC DNA]</scope>
    <source>
        <strain evidence="9 10">MP-1</strain>
    </source>
</reference>
<feature type="binding site" evidence="8">
    <location>
        <begin position="16"/>
        <end position="21"/>
    </location>
    <ligand>
        <name>ATP</name>
        <dbReference type="ChEBI" id="CHEBI:30616"/>
    </ligand>
</feature>
<dbReference type="InterPro" id="IPR004472">
    <property type="entry name" value="DTB_synth_BioD"/>
</dbReference>
<feature type="binding site" evidence="8">
    <location>
        <begin position="186"/>
        <end position="187"/>
    </location>
    <ligand>
        <name>ATP</name>
        <dbReference type="ChEBI" id="CHEBI:30616"/>
    </ligand>
</feature>
<dbReference type="AlphaFoldDB" id="A0A5J6WLU0"/>
<dbReference type="Proteomes" id="UP000327424">
    <property type="component" value="Chromosome"/>
</dbReference>
<dbReference type="FunFam" id="3.40.50.300:FF:000292">
    <property type="entry name" value="ATP-dependent dethiobiotin synthetase BioD"/>
    <property type="match status" value="1"/>
</dbReference>
<dbReference type="EC" id="6.3.3.3" evidence="8"/>
<comment type="caution">
    <text evidence="8">Lacks conserved residue(s) required for the propagation of feature annotation.</text>
</comment>
<keyword evidence="5 8" id="KW-0093">Biotin biosynthesis</keyword>
<evidence type="ECO:0000256" key="1">
    <source>
        <dbReference type="ARBA" id="ARBA00022490"/>
    </source>
</evidence>
<dbReference type="PIRSF" id="PIRSF006755">
    <property type="entry name" value="DTB_synth"/>
    <property type="match status" value="1"/>
</dbReference>
<protein>
    <recommendedName>
        <fullName evidence="8">ATP-dependent dethiobiotin synthetase BioD</fullName>
        <ecNumber evidence="8">6.3.3.3</ecNumber>
    </recommendedName>
    <alternativeName>
        <fullName evidence="8">DTB synthetase</fullName>
        <shortName evidence="8">DTBS</shortName>
    </alternativeName>
    <alternativeName>
        <fullName evidence="8">Dethiobiotin synthase</fullName>
    </alternativeName>
</protein>
<evidence type="ECO:0000256" key="6">
    <source>
        <dbReference type="ARBA" id="ARBA00022840"/>
    </source>
</evidence>
<dbReference type="GO" id="GO:0004141">
    <property type="term" value="F:dethiobiotin synthase activity"/>
    <property type="evidence" value="ECO:0007669"/>
    <property type="project" value="UniProtKB-UniRule"/>
</dbReference>
<keyword evidence="1 8" id="KW-0963">Cytoplasm</keyword>
<evidence type="ECO:0000313" key="10">
    <source>
        <dbReference type="Proteomes" id="UP000327424"/>
    </source>
</evidence>
<dbReference type="GO" id="GO:0005829">
    <property type="term" value="C:cytosol"/>
    <property type="evidence" value="ECO:0007669"/>
    <property type="project" value="TreeGrafter"/>
</dbReference>
<dbReference type="CDD" id="cd03109">
    <property type="entry name" value="DTBS"/>
    <property type="match status" value="1"/>
</dbReference>
<keyword evidence="6 8" id="KW-0067">ATP-binding</keyword>
<feature type="binding site" evidence="8">
    <location>
        <begin position="119"/>
        <end position="122"/>
    </location>
    <ligand>
        <name>ATP</name>
        <dbReference type="ChEBI" id="CHEBI:30616"/>
    </ligand>
</feature>
<keyword evidence="10" id="KW-1185">Reference proteome</keyword>
<evidence type="ECO:0000313" key="9">
    <source>
        <dbReference type="EMBL" id="QFI37755.1"/>
    </source>
</evidence>
<keyword evidence="4 8" id="KW-0547">Nucleotide-binding</keyword>
<dbReference type="NCBIfam" id="TIGR00347">
    <property type="entry name" value="bioD"/>
    <property type="match status" value="1"/>
</dbReference>
<evidence type="ECO:0000256" key="5">
    <source>
        <dbReference type="ARBA" id="ARBA00022756"/>
    </source>
</evidence>
<feature type="binding site" evidence="8">
    <location>
        <position position="58"/>
    </location>
    <ligand>
        <name>ATP</name>
        <dbReference type="ChEBI" id="CHEBI:30616"/>
    </ligand>
</feature>
<name>A0A5J6WLU0_MORMI</name>
<evidence type="ECO:0000256" key="3">
    <source>
        <dbReference type="ARBA" id="ARBA00022723"/>
    </source>
</evidence>
<dbReference type="EMBL" id="CP044399">
    <property type="protein sequence ID" value="QFI37755.1"/>
    <property type="molecule type" value="Genomic_DNA"/>
</dbReference>
<evidence type="ECO:0000256" key="8">
    <source>
        <dbReference type="HAMAP-Rule" id="MF_00336"/>
    </source>
</evidence>